<comment type="caution">
    <text evidence="5">The sequence shown here is derived from an EMBL/GenBank/DDBJ whole genome shotgun (WGS) entry which is preliminary data.</text>
</comment>
<dbReference type="Gene3D" id="3.40.50.300">
    <property type="entry name" value="P-loop containing nucleotide triphosphate hydrolases"/>
    <property type="match status" value="1"/>
</dbReference>
<dbReference type="InterPro" id="IPR003593">
    <property type="entry name" value="AAA+_ATPase"/>
</dbReference>
<evidence type="ECO:0000313" key="5">
    <source>
        <dbReference type="EMBL" id="MBJ6360160.1"/>
    </source>
</evidence>
<dbReference type="InterPro" id="IPR051782">
    <property type="entry name" value="ABC_Transporter_VariousFunc"/>
</dbReference>
<gene>
    <name evidence="5" type="ORF">JFN88_02340</name>
</gene>
<dbReference type="SMART" id="SM00382">
    <property type="entry name" value="AAA"/>
    <property type="match status" value="1"/>
</dbReference>
<dbReference type="CDD" id="cd03230">
    <property type="entry name" value="ABC_DR_subfamily_A"/>
    <property type="match status" value="1"/>
</dbReference>
<reference evidence="5" key="1">
    <citation type="submission" date="2020-12" db="EMBL/GenBank/DDBJ databases">
        <authorList>
            <person name="Huq M.A."/>
        </authorList>
    </citation>
    <scope>NUCLEOTIDE SEQUENCE</scope>
    <source>
        <strain evidence="5">MAHUQ-46</strain>
    </source>
</reference>
<dbReference type="InterPro" id="IPR003439">
    <property type="entry name" value="ABC_transporter-like_ATP-bd"/>
</dbReference>
<proteinExistence type="predicted"/>
<dbReference type="RefSeq" id="WP_199017685.1">
    <property type="nucleotide sequence ID" value="NZ_JAELUP010000005.1"/>
</dbReference>
<dbReference type="GO" id="GO:0016887">
    <property type="term" value="F:ATP hydrolysis activity"/>
    <property type="evidence" value="ECO:0007669"/>
    <property type="project" value="InterPro"/>
</dbReference>
<dbReference type="AlphaFoldDB" id="A0A934MJQ3"/>
<organism evidence="5 6">
    <name type="scientific">Paenibacillus roseus</name>
    <dbReference type="NCBI Taxonomy" id="2798579"/>
    <lineage>
        <taxon>Bacteria</taxon>
        <taxon>Bacillati</taxon>
        <taxon>Bacillota</taxon>
        <taxon>Bacilli</taxon>
        <taxon>Bacillales</taxon>
        <taxon>Paenibacillaceae</taxon>
        <taxon>Paenibacillus</taxon>
    </lineage>
</organism>
<dbReference type="Proteomes" id="UP000640274">
    <property type="component" value="Unassembled WGS sequence"/>
</dbReference>
<accession>A0A934MJQ3</accession>
<protein>
    <submittedName>
        <fullName evidence="5">ABC transporter ATP-binding protein</fullName>
    </submittedName>
</protein>
<dbReference type="Pfam" id="PF00005">
    <property type="entry name" value="ABC_tran"/>
    <property type="match status" value="1"/>
</dbReference>
<keyword evidence="6" id="KW-1185">Reference proteome</keyword>
<name>A0A934MJQ3_9BACL</name>
<feature type="domain" description="ABC transporter" evidence="4">
    <location>
        <begin position="7"/>
        <end position="232"/>
    </location>
</feature>
<dbReference type="PANTHER" id="PTHR42939:SF3">
    <property type="entry name" value="ABC TRANSPORTER ATP-BINDING COMPONENT"/>
    <property type="match status" value="1"/>
</dbReference>
<evidence type="ECO:0000259" key="4">
    <source>
        <dbReference type="PROSITE" id="PS50893"/>
    </source>
</evidence>
<dbReference type="SUPFAM" id="SSF52540">
    <property type="entry name" value="P-loop containing nucleoside triphosphate hydrolases"/>
    <property type="match status" value="1"/>
</dbReference>
<keyword evidence="3 5" id="KW-0067">ATP-binding</keyword>
<evidence type="ECO:0000256" key="3">
    <source>
        <dbReference type="ARBA" id="ARBA00022840"/>
    </source>
</evidence>
<evidence type="ECO:0000256" key="2">
    <source>
        <dbReference type="ARBA" id="ARBA00022741"/>
    </source>
</evidence>
<dbReference type="InterPro" id="IPR027417">
    <property type="entry name" value="P-loop_NTPase"/>
</dbReference>
<evidence type="ECO:0000313" key="6">
    <source>
        <dbReference type="Proteomes" id="UP000640274"/>
    </source>
</evidence>
<sequence>MNSGIPLHIKQLVKQQDDIHLGPIDLELEPNMTYALLGPNSSGKSTLLKCCMNLMKPASGIIEIYGRSYPQDEHRIKQLIAFAPDPLEGCELFTLGQMGDMIAPWYASWERSHFLRRAEQFKVPLDKRYEKMSQGERKKVALTLALSTQAPVLLLDEPTNGLDINSRNRFKEMLVEDAERIERTVLMTTHAIEDIRQFADQILLLKNGRIEGPLEKDRLIQSWRRVWLSADKLPDLSVIPGVVEYNGYPYPHLITRNWQETLDSLNANQIPIVRDQPLSLDELMERLLNE</sequence>
<dbReference type="PANTHER" id="PTHR42939">
    <property type="entry name" value="ABC TRANSPORTER ATP-BINDING PROTEIN ALBC-RELATED"/>
    <property type="match status" value="1"/>
</dbReference>
<keyword evidence="1" id="KW-0813">Transport</keyword>
<dbReference type="PROSITE" id="PS50893">
    <property type="entry name" value="ABC_TRANSPORTER_2"/>
    <property type="match status" value="1"/>
</dbReference>
<dbReference type="EMBL" id="JAELUP010000005">
    <property type="protein sequence ID" value="MBJ6360160.1"/>
    <property type="molecule type" value="Genomic_DNA"/>
</dbReference>
<keyword evidence="2" id="KW-0547">Nucleotide-binding</keyword>
<dbReference type="GO" id="GO:0005524">
    <property type="term" value="F:ATP binding"/>
    <property type="evidence" value="ECO:0007669"/>
    <property type="project" value="UniProtKB-KW"/>
</dbReference>
<evidence type="ECO:0000256" key="1">
    <source>
        <dbReference type="ARBA" id="ARBA00022448"/>
    </source>
</evidence>